<keyword evidence="1" id="KW-0285">Flavoprotein</keyword>
<accession>A0A8U7NXI0</accession>
<dbReference type="GO" id="GO:0005743">
    <property type="term" value="C:mitochondrial inner membrane"/>
    <property type="evidence" value="ECO:0007669"/>
    <property type="project" value="TreeGrafter"/>
</dbReference>
<dbReference type="GO" id="GO:0006783">
    <property type="term" value="P:heme biosynthetic process"/>
    <property type="evidence" value="ECO:0007669"/>
    <property type="project" value="TreeGrafter"/>
</dbReference>
<keyword evidence="2" id="KW-0274">FAD</keyword>
<feature type="domain" description="Amine oxidase" evidence="4">
    <location>
        <begin position="12"/>
        <end position="124"/>
    </location>
</feature>
<reference evidence="6" key="1">
    <citation type="submission" date="2019-10" db="EMBL/GenBank/DDBJ databases">
        <title>Corvus moneduloides (New Caledonian crow) genome, bCorMon1, primary haplotype.</title>
        <authorList>
            <person name="Rutz C."/>
            <person name="Fungtammasan C."/>
            <person name="Mountcastle J."/>
            <person name="Formenti G."/>
            <person name="Chow W."/>
            <person name="Howe K."/>
            <person name="Steele M.P."/>
            <person name="Fernandes J."/>
            <person name="Gilbert M.T.P."/>
            <person name="Fedrigo O."/>
            <person name="Jarvis E.D."/>
            <person name="Gemmell N."/>
        </authorList>
    </citation>
    <scope>NUCLEOTIDE SEQUENCE [LARGE SCALE GENOMIC DNA]</scope>
</reference>
<feature type="region of interest" description="Disordered" evidence="3">
    <location>
        <begin position="155"/>
        <end position="249"/>
    </location>
</feature>
<dbReference type="PANTHER" id="PTHR42923">
    <property type="entry name" value="PROTOPORPHYRINOGEN OXIDASE"/>
    <property type="match status" value="1"/>
</dbReference>
<dbReference type="Pfam" id="PF01593">
    <property type="entry name" value="Amino_oxidase"/>
    <property type="match status" value="1"/>
</dbReference>
<dbReference type="Proteomes" id="UP000694553">
    <property type="component" value="Unassembled WGS sequence"/>
</dbReference>
<name>A0A8U7NXI0_CORMO</name>
<evidence type="ECO:0000313" key="5">
    <source>
        <dbReference type="Ensembl" id="ENSCMUP00000028680.1"/>
    </source>
</evidence>
<reference evidence="5" key="2">
    <citation type="submission" date="2025-08" db="UniProtKB">
        <authorList>
            <consortium name="Ensembl"/>
        </authorList>
    </citation>
    <scope>IDENTIFICATION</scope>
</reference>
<dbReference type="InterPro" id="IPR002937">
    <property type="entry name" value="Amino_oxidase"/>
</dbReference>
<feature type="compositionally biased region" description="Low complexity" evidence="3">
    <location>
        <begin position="222"/>
        <end position="241"/>
    </location>
</feature>
<dbReference type="SUPFAM" id="SSF51905">
    <property type="entry name" value="FAD/NAD(P)-binding domain"/>
    <property type="match status" value="1"/>
</dbReference>
<evidence type="ECO:0000259" key="4">
    <source>
        <dbReference type="Pfam" id="PF01593"/>
    </source>
</evidence>
<reference evidence="5" key="3">
    <citation type="submission" date="2025-09" db="UniProtKB">
        <authorList>
            <consortium name="Ensembl"/>
        </authorList>
    </citation>
    <scope>IDENTIFICATION</scope>
</reference>
<dbReference type="InterPro" id="IPR050464">
    <property type="entry name" value="Zeta_carotene_desat/Oxidored"/>
</dbReference>
<dbReference type="Gene3D" id="3.50.50.60">
    <property type="entry name" value="FAD/NAD(P)-binding domain"/>
    <property type="match status" value="1"/>
</dbReference>
<dbReference type="GO" id="GO:0004729">
    <property type="term" value="F:oxygen-dependent protoporphyrinogen oxidase activity"/>
    <property type="evidence" value="ECO:0007669"/>
    <property type="project" value="TreeGrafter"/>
</dbReference>
<evidence type="ECO:0000256" key="1">
    <source>
        <dbReference type="ARBA" id="ARBA00022630"/>
    </source>
</evidence>
<dbReference type="AlphaFoldDB" id="A0A8U7NXI0"/>
<keyword evidence="6" id="KW-1185">Reference proteome</keyword>
<protein>
    <recommendedName>
        <fullName evidence="4">Amine oxidase domain-containing protein</fullName>
    </recommendedName>
</protein>
<evidence type="ECO:0000256" key="3">
    <source>
        <dbReference type="SAM" id="MobiDB-lite"/>
    </source>
</evidence>
<sequence length="351" mass="36879">MPPTVAVVGGGISGLAACYHLVRAPRPPKVVLLEASGRFGGWLQSTRTPEGAVFEHGPRGVRPAGAVGAETLHMVSELGLAGDILPVPGDHPASRNRFLYLGGALHRLPSGLGGLLRAVPPFSRALLWSGVRDLVTPAGTEPDESAHAFARRRFGPEVGAGPDNRPQNPDNPTPKPFPALSGPPRSGRGPAVTVPVPAGGRCGRGQPVPGGVRRGQPRPERPVLLPGPVPGRAAPRLRPAGAGTGTRWGHCRDTLGTLWGHQNMRDTAGAGTGTRWGHCRDTLGTLWGHQNMRDTAGAGTGTRWGHCRDTLGTLWGHQNMRDTAGAGTGTRWGHCRDTLGTLWGHPWDTRT</sequence>
<dbReference type="Ensembl" id="ENSCMUT00000034933.1">
    <property type="protein sequence ID" value="ENSCMUP00000028680.1"/>
    <property type="gene ID" value="ENSCMUG00000017009.1"/>
</dbReference>
<dbReference type="PANTHER" id="PTHR42923:SF3">
    <property type="entry name" value="PROTOPORPHYRINOGEN OXIDASE"/>
    <property type="match status" value="1"/>
</dbReference>
<evidence type="ECO:0000313" key="6">
    <source>
        <dbReference type="Proteomes" id="UP000694553"/>
    </source>
</evidence>
<evidence type="ECO:0000256" key="2">
    <source>
        <dbReference type="ARBA" id="ARBA00022827"/>
    </source>
</evidence>
<dbReference type="InterPro" id="IPR036188">
    <property type="entry name" value="FAD/NAD-bd_sf"/>
</dbReference>
<proteinExistence type="predicted"/>
<organism evidence="5 6">
    <name type="scientific">Corvus moneduloides</name>
    <name type="common">New Caledonian crow</name>
    <dbReference type="NCBI Taxonomy" id="1196302"/>
    <lineage>
        <taxon>Eukaryota</taxon>
        <taxon>Metazoa</taxon>
        <taxon>Chordata</taxon>
        <taxon>Craniata</taxon>
        <taxon>Vertebrata</taxon>
        <taxon>Euteleostomi</taxon>
        <taxon>Archelosauria</taxon>
        <taxon>Archosauria</taxon>
        <taxon>Dinosauria</taxon>
        <taxon>Saurischia</taxon>
        <taxon>Theropoda</taxon>
        <taxon>Coelurosauria</taxon>
        <taxon>Aves</taxon>
        <taxon>Neognathae</taxon>
        <taxon>Neoaves</taxon>
        <taxon>Telluraves</taxon>
        <taxon>Australaves</taxon>
        <taxon>Passeriformes</taxon>
        <taxon>Corvoidea</taxon>
        <taxon>Corvidae</taxon>
        <taxon>Corvus</taxon>
    </lineage>
</organism>